<organism evidence="3 4">
    <name type="scientific">Candidatus Fimimorpha faecalis</name>
    <dbReference type="NCBI Taxonomy" id="2840824"/>
    <lineage>
        <taxon>Bacteria</taxon>
        <taxon>Bacillati</taxon>
        <taxon>Bacillota</taxon>
        <taxon>Clostridia</taxon>
        <taxon>Eubacteriales</taxon>
        <taxon>Candidatus Fimimorpha</taxon>
    </lineage>
</organism>
<dbReference type="PANTHER" id="PTHR30388:SF6">
    <property type="entry name" value="XANTHINE DEHYDROGENASE SUBUNIT A-RELATED"/>
    <property type="match status" value="1"/>
</dbReference>
<dbReference type="AlphaFoldDB" id="A0A9D1EDZ4"/>
<reference evidence="3" key="1">
    <citation type="submission" date="2020-10" db="EMBL/GenBank/DDBJ databases">
        <authorList>
            <person name="Gilroy R."/>
        </authorList>
    </citation>
    <scope>NUCLEOTIDE SEQUENCE</scope>
    <source>
        <strain evidence="3">ChiW13-3771</strain>
    </source>
</reference>
<feature type="domain" description="XdhC- CoxI" evidence="1">
    <location>
        <begin position="16"/>
        <end position="75"/>
    </location>
</feature>
<evidence type="ECO:0000259" key="1">
    <source>
        <dbReference type="Pfam" id="PF02625"/>
    </source>
</evidence>
<proteinExistence type="predicted"/>
<evidence type="ECO:0000313" key="3">
    <source>
        <dbReference type="EMBL" id="HIR88534.1"/>
    </source>
</evidence>
<name>A0A9D1EDZ4_9FIRM</name>
<feature type="domain" description="XdhC Rossmann" evidence="2">
    <location>
        <begin position="189"/>
        <end position="331"/>
    </location>
</feature>
<reference evidence="3" key="2">
    <citation type="journal article" date="2021" name="PeerJ">
        <title>Extensive microbial diversity within the chicken gut microbiome revealed by metagenomics and culture.</title>
        <authorList>
            <person name="Gilroy R."/>
            <person name="Ravi A."/>
            <person name="Getino M."/>
            <person name="Pursley I."/>
            <person name="Horton D.L."/>
            <person name="Alikhan N.F."/>
            <person name="Baker D."/>
            <person name="Gharbi K."/>
            <person name="Hall N."/>
            <person name="Watson M."/>
            <person name="Adriaenssens E.M."/>
            <person name="Foster-Nyarko E."/>
            <person name="Jarju S."/>
            <person name="Secka A."/>
            <person name="Antonio M."/>
            <person name="Oren A."/>
            <person name="Chaudhuri R.R."/>
            <person name="La Ragione R."/>
            <person name="Hildebrand F."/>
            <person name="Pallen M.J."/>
        </authorList>
    </citation>
    <scope>NUCLEOTIDE SEQUENCE</scope>
    <source>
        <strain evidence="3">ChiW13-3771</strain>
    </source>
</reference>
<dbReference type="PANTHER" id="PTHR30388">
    <property type="entry name" value="ALDEHYDE OXIDOREDUCTASE MOLYBDENUM COFACTOR ASSEMBLY PROTEIN"/>
    <property type="match status" value="1"/>
</dbReference>
<sequence length="341" mass="38411">MNGIKQLFETAKTTMEQHRDFVFVTIIASSGSSPRGAGCRMLVMDDGTAYGTIGGGNVEYQSIQQAKEVLLQKQSFTKGYKLRKDQIANLGMICGGDVMIYFQYISYSNQSFYQLCSQLLADWDQSENCWLIMDITDETAWSAGFYREPKGMYGLSIDDPTPLLQSKAIQVTIKDRRYYSEPLIRAGIVYIFGGGHVAQELVPILTHLDFRCVVFDDRPEFANPDVFPDASRCIVGDFERISDFITIQPSDYLCIMTRGHHYDYLVQKQSLLTSAYYIGVMGSRHKKAMIREKLLADGFTDIQIARFQTPIGLPISAETPAEIAISIAGELIQWRAKKQSL</sequence>
<accession>A0A9D1EDZ4</accession>
<gene>
    <name evidence="3" type="ORF">IAC96_06235</name>
</gene>
<evidence type="ECO:0000259" key="2">
    <source>
        <dbReference type="Pfam" id="PF13478"/>
    </source>
</evidence>
<protein>
    <submittedName>
        <fullName evidence="3">XdhC family protein</fullName>
    </submittedName>
</protein>
<dbReference type="Gene3D" id="3.40.50.720">
    <property type="entry name" value="NAD(P)-binding Rossmann-like Domain"/>
    <property type="match status" value="1"/>
</dbReference>
<comment type="caution">
    <text evidence="3">The sequence shown here is derived from an EMBL/GenBank/DDBJ whole genome shotgun (WGS) entry which is preliminary data.</text>
</comment>
<dbReference type="InterPro" id="IPR003777">
    <property type="entry name" value="XdhC_CoxI"/>
</dbReference>
<dbReference type="Pfam" id="PF02625">
    <property type="entry name" value="XdhC_CoxI"/>
    <property type="match status" value="1"/>
</dbReference>
<dbReference type="Pfam" id="PF13478">
    <property type="entry name" value="XdhC_C"/>
    <property type="match status" value="1"/>
</dbReference>
<evidence type="ECO:0000313" key="4">
    <source>
        <dbReference type="Proteomes" id="UP000824201"/>
    </source>
</evidence>
<dbReference type="Proteomes" id="UP000824201">
    <property type="component" value="Unassembled WGS sequence"/>
</dbReference>
<dbReference type="EMBL" id="DVHN01000070">
    <property type="protein sequence ID" value="HIR88534.1"/>
    <property type="molecule type" value="Genomic_DNA"/>
</dbReference>
<dbReference type="InterPro" id="IPR052698">
    <property type="entry name" value="MoCofactor_Util/Proc"/>
</dbReference>
<dbReference type="InterPro" id="IPR027051">
    <property type="entry name" value="XdhC_Rossmann_dom"/>
</dbReference>